<sequence>MALVVLLMFSVLGFVTAVVGFLGFGFSTIAAFVVYFGLALFGPAFLLPLTRIIGRMTGEGSEGIASV</sequence>
<keyword evidence="1" id="KW-0812">Transmembrane</keyword>
<keyword evidence="1" id="KW-0472">Membrane</keyword>
<dbReference type="Proteomes" id="UP000306113">
    <property type="component" value="Unassembled WGS sequence"/>
</dbReference>
<dbReference type="EMBL" id="SSMD01000002">
    <property type="protein sequence ID" value="THD75904.1"/>
    <property type="molecule type" value="Genomic_DNA"/>
</dbReference>
<evidence type="ECO:0000256" key="1">
    <source>
        <dbReference type="SAM" id="Phobius"/>
    </source>
</evidence>
<name>A0A4S3MBN6_9RHOB</name>
<accession>A0A4S3MBN6</accession>
<keyword evidence="3" id="KW-1185">Reference proteome</keyword>
<keyword evidence="1" id="KW-1133">Transmembrane helix</keyword>
<feature type="transmembrane region" description="Helical" evidence="1">
    <location>
        <begin position="27"/>
        <end position="47"/>
    </location>
</feature>
<gene>
    <name evidence="2" type="ORF">E7681_05510</name>
</gene>
<comment type="caution">
    <text evidence="2">The sequence shown here is derived from an EMBL/GenBank/DDBJ whole genome shotgun (WGS) entry which is preliminary data.</text>
</comment>
<dbReference type="AlphaFoldDB" id="A0A4S3MBN6"/>
<evidence type="ECO:0000313" key="2">
    <source>
        <dbReference type="EMBL" id="THD75904.1"/>
    </source>
</evidence>
<organism evidence="2 3">
    <name type="scientific">Thalassobius vesicularis</name>
    <dbReference type="NCBI Taxonomy" id="1294297"/>
    <lineage>
        <taxon>Bacteria</taxon>
        <taxon>Pseudomonadati</taxon>
        <taxon>Pseudomonadota</taxon>
        <taxon>Alphaproteobacteria</taxon>
        <taxon>Rhodobacterales</taxon>
        <taxon>Roseobacteraceae</taxon>
        <taxon>Thalassovita</taxon>
    </lineage>
</organism>
<proteinExistence type="predicted"/>
<protein>
    <submittedName>
        <fullName evidence="2">Uncharacterized protein</fullName>
    </submittedName>
</protein>
<dbReference type="RefSeq" id="WP_136338265.1">
    <property type="nucleotide sequence ID" value="NZ_SSMD01000002.1"/>
</dbReference>
<evidence type="ECO:0000313" key="3">
    <source>
        <dbReference type="Proteomes" id="UP000306113"/>
    </source>
</evidence>
<reference evidence="2 3" key="1">
    <citation type="submission" date="2019-04" db="EMBL/GenBank/DDBJ databases">
        <title>Draft genome sequence of Youngimonas vesicularis.</title>
        <authorList>
            <person name="Hameed A."/>
        </authorList>
    </citation>
    <scope>NUCLEOTIDE SEQUENCE [LARGE SCALE GENOMIC DNA]</scope>
    <source>
        <strain evidence="2 3">CC-AMW-E</strain>
    </source>
</reference>